<evidence type="ECO:0000259" key="1">
    <source>
        <dbReference type="Pfam" id="PF12973"/>
    </source>
</evidence>
<sequence>MTGGGMSEVFRNTSTALPLPKGETLVARTTEANWQQTGTDGFLIKPLFEDTISGQRTWLMKVDPGALAPPHAHSETEQIYVIEGSFYDDENTYGPGDFAIRAPGVMHTGGSKDGAVVMLIYS</sequence>
<proteinExistence type="predicted"/>
<organism evidence="2 3">
    <name type="scientific">Roseovarius aestuarii</name>
    <dbReference type="NCBI Taxonomy" id="475083"/>
    <lineage>
        <taxon>Bacteria</taxon>
        <taxon>Pseudomonadati</taxon>
        <taxon>Pseudomonadota</taxon>
        <taxon>Alphaproteobacteria</taxon>
        <taxon>Rhodobacterales</taxon>
        <taxon>Roseobacteraceae</taxon>
        <taxon>Roseovarius</taxon>
    </lineage>
</organism>
<dbReference type="Pfam" id="PF12973">
    <property type="entry name" value="Cupin_7"/>
    <property type="match status" value="1"/>
</dbReference>
<keyword evidence="3" id="KW-1185">Reference proteome</keyword>
<dbReference type="AlphaFoldDB" id="A0A1X7BMV8"/>
<accession>A0A1X7BMV8</accession>
<dbReference type="Proteomes" id="UP000193224">
    <property type="component" value="Unassembled WGS sequence"/>
</dbReference>
<name>A0A1X7BMV8_9RHOB</name>
<protein>
    <submittedName>
        <fullName evidence="2">ChrR Cupin-like domain protein</fullName>
    </submittedName>
</protein>
<dbReference type="EMBL" id="FWXB01000002">
    <property type="protein sequence ID" value="SMC10941.1"/>
    <property type="molecule type" value="Genomic_DNA"/>
</dbReference>
<dbReference type="InterPro" id="IPR014710">
    <property type="entry name" value="RmlC-like_jellyroll"/>
</dbReference>
<evidence type="ECO:0000313" key="2">
    <source>
        <dbReference type="EMBL" id="SMC10941.1"/>
    </source>
</evidence>
<feature type="domain" description="ChrR-like cupin" evidence="1">
    <location>
        <begin position="25"/>
        <end position="118"/>
    </location>
</feature>
<dbReference type="InterPro" id="IPR025979">
    <property type="entry name" value="ChrR-like_cupin_dom"/>
</dbReference>
<gene>
    <name evidence="2" type="ORF">ROA7745_00749</name>
</gene>
<evidence type="ECO:0000313" key="3">
    <source>
        <dbReference type="Proteomes" id="UP000193224"/>
    </source>
</evidence>
<reference evidence="2 3" key="1">
    <citation type="submission" date="2017-03" db="EMBL/GenBank/DDBJ databases">
        <authorList>
            <person name="Afonso C.L."/>
            <person name="Miller P.J."/>
            <person name="Scott M.A."/>
            <person name="Spackman E."/>
            <person name="Goraichik I."/>
            <person name="Dimitrov K.M."/>
            <person name="Suarez D.L."/>
            <person name="Swayne D.E."/>
        </authorList>
    </citation>
    <scope>NUCLEOTIDE SEQUENCE [LARGE SCALE GENOMIC DNA]</scope>
    <source>
        <strain evidence="2 3">CECT 7745</strain>
    </source>
</reference>
<dbReference type="Gene3D" id="2.60.120.10">
    <property type="entry name" value="Jelly Rolls"/>
    <property type="match status" value="1"/>
</dbReference>
<dbReference type="InterPro" id="IPR011051">
    <property type="entry name" value="RmlC_Cupin_sf"/>
</dbReference>
<dbReference type="SUPFAM" id="SSF51182">
    <property type="entry name" value="RmlC-like cupins"/>
    <property type="match status" value="1"/>
</dbReference>